<name>A0ACC1JV12_9FUNG</name>
<protein>
    <submittedName>
        <fullName evidence="1">Dihydrodipicolinate synthase</fullName>
    </submittedName>
</protein>
<comment type="caution">
    <text evidence="1">The sequence shown here is derived from an EMBL/GenBank/DDBJ whole genome shotgun (WGS) entry which is preliminary data.</text>
</comment>
<sequence>MNERAKIAVGVAAAYLAYRAARYLWAKDTANSAAKARVPCGEWTKRQLAQYTGADGAPILIALDGKVYDVSAGRGFYGPGGAYSVFAGRDAVCPRPASAGSRSGV</sequence>
<dbReference type="Proteomes" id="UP001140234">
    <property type="component" value="Unassembled WGS sequence"/>
</dbReference>
<keyword evidence="2" id="KW-1185">Reference proteome</keyword>
<dbReference type="EMBL" id="JANBUJ010001374">
    <property type="protein sequence ID" value="KAJ2767641.1"/>
    <property type="molecule type" value="Genomic_DNA"/>
</dbReference>
<gene>
    <name evidence="1" type="primary">DAP1_2</name>
    <name evidence="1" type="ORF">IWQ57_003869</name>
</gene>
<evidence type="ECO:0000313" key="1">
    <source>
        <dbReference type="EMBL" id="KAJ2767641.1"/>
    </source>
</evidence>
<accession>A0ACC1JV12</accession>
<evidence type="ECO:0000313" key="2">
    <source>
        <dbReference type="Proteomes" id="UP001140234"/>
    </source>
</evidence>
<organism evidence="1 2">
    <name type="scientific">Coemansia nantahalensis</name>
    <dbReference type="NCBI Taxonomy" id="2789366"/>
    <lineage>
        <taxon>Eukaryota</taxon>
        <taxon>Fungi</taxon>
        <taxon>Fungi incertae sedis</taxon>
        <taxon>Zoopagomycota</taxon>
        <taxon>Kickxellomycotina</taxon>
        <taxon>Kickxellomycetes</taxon>
        <taxon>Kickxellales</taxon>
        <taxon>Kickxellaceae</taxon>
        <taxon>Coemansia</taxon>
    </lineage>
</organism>
<proteinExistence type="predicted"/>
<reference evidence="1" key="1">
    <citation type="submission" date="2022-07" db="EMBL/GenBank/DDBJ databases">
        <title>Phylogenomic reconstructions and comparative analyses of Kickxellomycotina fungi.</title>
        <authorList>
            <person name="Reynolds N.K."/>
            <person name="Stajich J.E."/>
            <person name="Barry K."/>
            <person name="Grigoriev I.V."/>
            <person name="Crous P."/>
            <person name="Smith M.E."/>
        </authorList>
    </citation>
    <scope>NUCLEOTIDE SEQUENCE</scope>
    <source>
        <strain evidence="1">CBS 109366</strain>
    </source>
</reference>